<dbReference type="Proteomes" id="UP000757540">
    <property type="component" value="Unassembled WGS sequence"/>
</dbReference>
<dbReference type="Pfam" id="PF12849">
    <property type="entry name" value="PBP_like_2"/>
    <property type="match status" value="1"/>
</dbReference>
<dbReference type="NCBIfam" id="TIGR02136">
    <property type="entry name" value="ptsS_2"/>
    <property type="match status" value="1"/>
</dbReference>
<comment type="caution">
    <text evidence="7">The sequence shown here is derived from an EMBL/GenBank/DDBJ whole genome shotgun (WGS) entry which is preliminary data.</text>
</comment>
<keyword evidence="4" id="KW-0592">Phosphate transport</keyword>
<name>A0ABX1ZYR2_9MICO</name>
<proteinExistence type="inferred from homology"/>
<dbReference type="RefSeq" id="WP_171781945.1">
    <property type="nucleotide sequence ID" value="NZ_BAAAML010000002.1"/>
</dbReference>
<comment type="function">
    <text evidence="4">Involved in the system for phosphate transport across the cytoplasmic membrane.</text>
</comment>
<evidence type="ECO:0000256" key="5">
    <source>
        <dbReference type="SAM" id="MobiDB-lite"/>
    </source>
</evidence>
<dbReference type="EMBL" id="JABEZU010000001">
    <property type="protein sequence ID" value="NOV95670.1"/>
    <property type="molecule type" value="Genomic_DNA"/>
</dbReference>
<evidence type="ECO:0000256" key="3">
    <source>
        <dbReference type="ARBA" id="ARBA00022729"/>
    </source>
</evidence>
<accession>A0ABX1ZYR2</accession>
<comment type="similarity">
    <text evidence="1 4">Belongs to the PstS family.</text>
</comment>
<evidence type="ECO:0000313" key="7">
    <source>
        <dbReference type="EMBL" id="NOV95670.1"/>
    </source>
</evidence>
<keyword evidence="3 4" id="KW-0732">Signal</keyword>
<reference evidence="7 8" key="1">
    <citation type="submission" date="2020-05" db="EMBL/GenBank/DDBJ databases">
        <title>Genomic Encyclopedia of Type Strains, Phase III (KMG-III): the genomes of soil and plant-associated and newly described type strains.</title>
        <authorList>
            <person name="Whitman W."/>
        </authorList>
    </citation>
    <scope>NUCLEOTIDE SEQUENCE [LARGE SCALE GENOMIC DNA]</scope>
    <source>
        <strain evidence="7 8">KCTC 19046</strain>
    </source>
</reference>
<evidence type="ECO:0000313" key="8">
    <source>
        <dbReference type="Proteomes" id="UP000757540"/>
    </source>
</evidence>
<protein>
    <recommendedName>
        <fullName evidence="4">Phosphate-binding protein</fullName>
    </recommendedName>
</protein>
<gene>
    <name evidence="7" type="ORF">HDG69_000223</name>
</gene>
<evidence type="ECO:0000256" key="4">
    <source>
        <dbReference type="RuleBase" id="RU367119"/>
    </source>
</evidence>
<organism evidence="7 8">
    <name type="scientific">Isoptericola halotolerans</name>
    <dbReference type="NCBI Taxonomy" id="300560"/>
    <lineage>
        <taxon>Bacteria</taxon>
        <taxon>Bacillati</taxon>
        <taxon>Actinomycetota</taxon>
        <taxon>Actinomycetes</taxon>
        <taxon>Micrococcales</taxon>
        <taxon>Promicromonosporaceae</taxon>
        <taxon>Isoptericola</taxon>
    </lineage>
</organism>
<dbReference type="InterPro" id="IPR024370">
    <property type="entry name" value="PBP_domain"/>
</dbReference>
<dbReference type="SUPFAM" id="SSF53850">
    <property type="entry name" value="Periplasmic binding protein-like II"/>
    <property type="match status" value="1"/>
</dbReference>
<dbReference type="PANTHER" id="PTHR30570:SF1">
    <property type="entry name" value="PHOSPHATE-BINDING PROTEIN PSTS"/>
    <property type="match status" value="1"/>
</dbReference>
<dbReference type="InterPro" id="IPR050811">
    <property type="entry name" value="Phosphate_ABC_transporter"/>
</dbReference>
<feature type="domain" description="PBP" evidence="6">
    <location>
        <begin position="42"/>
        <end position="296"/>
    </location>
</feature>
<evidence type="ECO:0000259" key="6">
    <source>
        <dbReference type="Pfam" id="PF12849"/>
    </source>
</evidence>
<sequence length="328" mass="34120">MLKNHKRAAAIIGAAGLALSLAACGGSDTPGDETENGTGADESGETLSGSVVIDGSSTVAPNTEVAAELFGEEHPDVRVSVGVSGTGGGFEKFCNGETDISEASRPIKDEEAATCEENGISYAQLGIANDGLAVAVNPENDWAQCLSIEEISSMWRPDAPVDSWADVRDGFPDEPVTLFGPGSDSGTFDFFTEEVNGESGAIRADYNDIGEDDFGAVQGVAGATGATAFIPLSFVEESADMVQPVEIVNDAGDCIAPSLDTVMDGSYNPLGRQLYVYPSDAGLEKPEVVEFVEFYILNQAQIAEEAGFIPLNSDQEQVANDALAELVG</sequence>
<feature type="region of interest" description="Disordered" evidence="5">
    <location>
        <begin position="27"/>
        <end position="47"/>
    </location>
</feature>
<dbReference type="Gene3D" id="3.40.190.10">
    <property type="entry name" value="Periplasmic binding protein-like II"/>
    <property type="match status" value="2"/>
</dbReference>
<feature type="chain" id="PRO_5044975608" description="Phosphate-binding protein" evidence="4">
    <location>
        <begin position="26"/>
        <end position="328"/>
    </location>
</feature>
<dbReference type="InterPro" id="IPR011862">
    <property type="entry name" value="Phos-bd"/>
</dbReference>
<keyword evidence="2 4" id="KW-0813">Transport</keyword>
<feature type="signal peptide" evidence="4">
    <location>
        <begin position="1"/>
        <end position="25"/>
    </location>
</feature>
<evidence type="ECO:0000256" key="2">
    <source>
        <dbReference type="ARBA" id="ARBA00022448"/>
    </source>
</evidence>
<dbReference type="PROSITE" id="PS51257">
    <property type="entry name" value="PROKAR_LIPOPROTEIN"/>
    <property type="match status" value="1"/>
</dbReference>
<dbReference type="CDD" id="cd13654">
    <property type="entry name" value="PBP2_phosphate_like_2"/>
    <property type="match status" value="1"/>
</dbReference>
<evidence type="ECO:0000256" key="1">
    <source>
        <dbReference type="ARBA" id="ARBA00008725"/>
    </source>
</evidence>
<dbReference type="PANTHER" id="PTHR30570">
    <property type="entry name" value="PERIPLASMIC PHOSPHATE BINDING COMPONENT OF PHOSPHATE ABC TRANSPORTER"/>
    <property type="match status" value="1"/>
</dbReference>
<keyword evidence="8" id="KW-1185">Reference proteome</keyword>